<feature type="domain" description="Endoribonuclease YicC-like N-terminal" evidence="6">
    <location>
        <begin position="2"/>
        <end position="154"/>
    </location>
</feature>
<dbReference type="RefSeq" id="WP_237247712.1">
    <property type="nucleotide sequence ID" value="NZ_AP023423.1"/>
</dbReference>
<keyword evidence="3" id="KW-0255">Endonuclease</keyword>
<evidence type="ECO:0000313" key="8">
    <source>
        <dbReference type="EMBL" id="BCK86537.1"/>
    </source>
</evidence>
<evidence type="ECO:0000256" key="4">
    <source>
        <dbReference type="ARBA" id="ARBA00022801"/>
    </source>
</evidence>
<accession>A0AAN1X8H8</accession>
<evidence type="ECO:0000256" key="3">
    <source>
        <dbReference type="ARBA" id="ARBA00022759"/>
    </source>
</evidence>
<sequence>MIYSMTGFASVAVELDSGSLTLELRSVNHRYLDLQLRMPDELRTQEPALREAIAAQIGRGKVECRINLASRQSEQEPARLNQVMVQQLALWSVQVREMLPDARELSVNDVLRWNGVLASPALSADALLDALRNLLAKALQDFAAARQREGEKLKDFLLERVAQIENLRLAVAPRIPGAIAAYEAKLRTRLLEALGSEDDERVRQEITLYASKIDVDEELSRLQTHLAEVRRVLDKGGAVGKRLDFLMQELHREANTLGSKSVDAEVSRSAMEIKILIEQMREQVQNIE</sequence>
<dbReference type="EMBL" id="AP023423">
    <property type="protein sequence ID" value="BCK86537.1"/>
    <property type="molecule type" value="Genomic_DNA"/>
</dbReference>
<dbReference type="PANTHER" id="PTHR30636">
    <property type="entry name" value="UPF0701 PROTEIN YICC"/>
    <property type="match status" value="1"/>
</dbReference>
<protein>
    <recommendedName>
        <fullName evidence="10">YicC family protein</fullName>
    </recommendedName>
</protein>
<evidence type="ECO:0000256" key="1">
    <source>
        <dbReference type="ARBA" id="ARBA00001968"/>
    </source>
</evidence>
<reference evidence="8 9" key="1">
    <citation type="journal article" date="2022" name="Int. J. Syst. Evol. Microbiol.">
        <title>&lt;i&gt;Sideroxyarcus emersonii&lt;/i&gt; gen. nov. sp. nov., a neutrophilic, microaerobic iron- and thiosulfate-oxidizing bacterium isolated from iron-rich wetland sediment.</title>
        <authorList>
            <person name="Kato S."/>
            <person name="Itoh T."/>
            <person name="Iino T."/>
            <person name="Ohkuma M."/>
        </authorList>
    </citation>
    <scope>NUCLEOTIDE SEQUENCE [LARGE SCALE GENOMIC DNA]</scope>
    <source>
        <strain evidence="8 9">MIZ01</strain>
    </source>
</reference>
<dbReference type="GO" id="GO:0004521">
    <property type="term" value="F:RNA endonuclease activity"/>
    <property type="evidence" value="ECO:0007669"/>
    <property type="project" value="InterPro"/>
</dbReference>
<keyword evidence="9" id="KW-1185">Reference proteome</keyword>
<organism evidence="8 9">
    <name type="scientific">Sideroxyarcus emersonii</name>
    <dbReference type="NCBI Taxonomy" id="2764705"/>
    <lineage>
        <taxon>Bacteria</taxon>
        <taxon>Pseudomonadati</taxon>
        <taxon>Pseudomonadota</taxon>
        <taxon>Betaproteobacteria</taxon>
        <taxon>Nitrosomonadales</taxon>
        <taxon>Gallionellaceae</taxon>
        <taxon>Sideroxyarcus</taxon>
    </lineage>
</organism>
<evidence type="ECO:0000313" key="9">
    <source>
        <dbReference type="Proteomes" id="UP001320326"/>
    </source>
</evidence>
<feature type="domain" description="Endoribonuclease YicC-like C-terminal" evidence="7">
    <location>
        <begin position="174"/>
        <end position="288"/>
    </location>
</feature>
<evidence type="ECO:0000256" key="5">
    <source>
        <dbReference type="ARBA" id="ARBA00035648"/>
    </source>
</evidence>
<dbReference type="Pfam" id="PF08340">
    <property type="entry name" value="YicC-like_C"/>
    <property type="match status" value="1"/>
</dbReference>
<comment type="cofactor">
    <cofactor evidence="1">
        <name>a divalent metal cation</name>
        <dbReference type="ChEBI" id="CHEBI:60240"/>
    </cofactor>
</comment>
<evidence type="ECO:0008006" key="10">
    <source>
        <dbReference type="Google" id="ProtNLM"/>
    </source>
</evidence>
<comment type="similarity">
    <text evidence="5">Belongs to the YicC/YloC family.</text>
</comment>
<dbReference type="KEGG" id="seme:MIZ01_0299"/>
<dbReference type="AlphaFoldDB" id="A0AAN1X8H8"/>
<dbReference type="Pfam" id="PF03755">
    <property type="entry name" value="YicC-like_N"/>
    <property type="match status" value="1"/>
</dbReference>
<dbReference type="InterPro" id="IPR013551">
    <property type="entry name" value="YicC-like_C"/>
</dbReference>
<dbReference type="InterPro" id="IPR013527">
    <property type="entry name" value="YicC-like_N"/>
</dbReference>
<evidence type="ECO:0000256" key="2">
    <source>
        <dbReference type="ARBA" id="ARBA00022722"/>
    </source>
</evidence>
<dbReference type="GO" id="GO:0016787">
    <property type="term" value="F:hydrolase activity"/>
    <property type="evidence" value="ECO:0007669"/>
    <property type="project" value="UniProtKB-KW"/>
</dbReference>
<dbReference type="NCBIfam" id="TIGR00255">
    <property type="entry name" value="YicC/YloC family endoribonuclease"/>
    <property type="match status" value="1"/>
</dbReference>
<keyword evidence="4" id="KW-0378">Hydrolase</keyword>
<evidence type="ECO:0000259" key="7">
    <source>
        <dbReference type="Pfam" id="PF08340"/>
    </source>
</evidence>
<dbReference type="PANTHER" id="PTHR30636:SF3">
    <property type="entry name" value="UPF0701 PROTEIN YICC"/>
    <property type="match status" value="1"/>
</dbReference>
<name>A0AAN1X8H8_9PROT</name>
<gene>
    <name evidence="8" type="ORF">MIZ01_0299</name>
</gene>
<dbReference type="InterPro" id="IPR005229">
    <property type="entry name" value="YicC/YloC-like"/>
</dbReference>
<proteinExistence type="inferred from homology"/>
<evidence type="ECO:0000259" key="6">
    <source>
        <dbReference type="Pfam" id="PF03755"/>
    </source>
</evidence>
<keyword evidence="2" id="KW-0540">Nuclease</keyword>
<dbReference type="Proteomes" id="UP001320326">
    <property type="component" value="Chromosome"/>
</dbReference>